<keyword evidence="1" id="KW-1133">Transmembrane helix</keyword>
<evidence type="ECO:0000313" key="4">
    <source>
        <dbReference type="Proteomes" id="UP000433575"/>
    </source>
</evidence>
<dbReference type="EMBL" id="WKPI01000008">
    <property type="protein sequence ID" value="MSC32761.1"/>
    <property type="molecule type" value="Genomic_DNA"/>
</dbReference>
<reference evidence="4 5" key="1">
    <citation type="journal article" date="2019" name="Nat. Med.">
        <title>A library of human gut bacterial isolates paired with longitudinal multiomics data enables mechanistic microbiome research.</title>
        <authorList>
            <person name="Poyet M."/>
            <person name="Groussin M."/>
            <person name="Gibbons S.M."/>
            <person name="Avila-Pacheco J."/>
            <person name="Jiang X."/>
            <person name="Kearney S.M."/>
            <person name="Perrotta A.R."/>
            <person name="Berdy B."/>
            <person name="Zhao S."/>
            <person name="Lieberman T.D."/>
            <person name="Swanson P.K."/>
            <person name="Smith M."/>
            <person name="Roesemann S."/>
            <person name="Alexander J.E."/>
            <person name="Rich S.A."/>
            <person name="Livny J."/>
            <person name="Vlamakis H."/>
            <person name="Clish C."/>
            <person name="Bullock K."/>
            <person name="Deik A."/>
            <person name="Scott J."/>
            <person name="Pierce K.A."/>
            <person name="Xavier R.J."/>
            <person name="Alm E.J."/>
        </authorList>
    </citation>
    <scope>NUCLEOTIDE SEQUENCE [LARGE SCALE GENOMIC DNA]</scope>
    <source>
        <strain evidence="2 4">BIOML-A4</strain>
        <strain evidence="3 5">BIOML-A5</strain>
    </source>
</reference>
<keyword evidence="1" id="KW-0472">Membrane</keyword>
<dbReference type="Proteomes" id="UP000433575">
    <property type="component" value="Unassembled WGS sequence"/>
</dbReference>
<dbReference type="Proteomes" id="UP000480929">
    <property type="component" value="Unassembled WGS sequence"/>
</dbReference>
<proteinExistence type="predicted"/>
<evidence type="ECO:0000256" key="1">
    <source>
        <dbReference type="SAM" id="Phobius"/>
    </source>
</evidence>
<name>A0A6N7S554_9FIRM</name>
<keyword evidence="1" id="KW-0812">Transmembrane</keyword>
<dbReference type="Pfam" id="PF11335">
    <property type="entry name" value="DUF3137"/>
    <property type="match status" value="1"/>
</dbReference>
<evidence type="ECO:0000313" key="5">
    <source>
        <dbReference type="Proteomes" id="UP000480929"/>
    </source>
</evidence>
<dbReference type="EMBL" id="WKPJ01000007">
    <property type="protein sequence ID" value="MSA89007.1"/>
    <property type="molecule type" value="Genomic_DNA"/>
</dbReference>
<organism evidence="2 4">
    <name type="scientific">Holdemania massiliensis</name>
    <dbReference type="NCBI Taxonomy" id="1468449"/>
    <lineage>
        <taxon>Bacteria</taxon>
        <taxon>Bacillati</taxon>
        <taxon>Bacillota</taxon>
        <taxon>Erysipelotrichia</taxon>
        <taxon>Erysipelotrichales</taxon>
        <taxon>Erysipelotrichaceae</taxon>
        <taxon>Holdemania</taxon>
    </lineage>
</organism>
<accession>A0A6N7S554</accession>
<feature type="transmembrane region" description="Helical" evidence="1">
    <location>
        <begin position="33"/>
        <end position="51"/>
    </location>
</feature>
<evidence type="ECO:0000313" key="2">
    <source>
        <dbReference type="EMBL" id="MSA89007.1"/>
    </source>
</evidence>
<evidence type="ECO:0000313" key="3">
    <source>
        <dbReference type="EMBL" id="MSC32761.1"/>
    </source>
</evidence>
<comment type="caution">
    <text evidence="2">The sequence shown here is derived from an EMBL/GenBank/DDBJ whole genome shotgun (WGS) entry which is preliminary data.</text>
</comment>
<protein>
    <submittedName>
        <fullName evidence="2">DUF3137 domain-containing protein</fullName>
    </submittedName>
</protein>
<keyword evidence="5" id="KW-1185">Reference proteome</keyword>
<dbReference type="InterPro" id="IPR021484">
    <property type="entry name" value="DUF3137"/>
</dbReference>
<gene>
    <name evidence="3" type="ORF">GKD88_06480</name>
    <name evidence="2" type="ORF">GKE08_06685</name>
</gene>
<feature type="transmembrane region" description="Helical" evidence="1">
    <location>
        <begin position="57"/>
        <end position="75"/>
    </location>
</feature>
<sequence length="319" mass="36306">MNCASAACYNENQNGGIRLDEILMQLNHQRERIMVVTVLGGVLISVGVLLLFSSFSFGVLTGVLGLVLILWINITEKPKYVRAYKNQIVLAVLREMFDDVKLNADAGFNQEWVEEAHFIPTGNRFFSDDQLSGSYHGCPFRRSDVLTQQVTHTGKTTTVTTLFEGPWMVFDFSKNFGHYLLVREKEFLANGKPGGWFSGLKTERIEMENEAFNEKFEIYAEDEQEAFYLLTPHFMEKLEQAEREIAGRMYYGFFDRQFHVAVDNRQNSFEPPVFSAITLPQLNEIRKEARLICELIDLLQLTGIGTGISPQGGQTEKGE</sequence>
<dbReference type="AlphaFoldDB" id="A0A6N7S554"/>
<dbReference type="OrthoDB" id="2056161at2"/>